<dbReference type="Gene3D" id="3.20.20.70">
    <property type="entry name" value="Aldolase class I"/>
    <property type="match status" value="1"/>
</dbReference>
<reference evidence="2 3" key="1">
    <citation type="submission" date="2021-05" db="EMBL/GenBank/DDBJ databases">
        <title>The draft genome of Geobacter luticola JCM 17780.</title>
        <authorList>
            <person name="Xu Z."/>
            <person name="Masuda Y."/>
            <person name="Itoh H."/>
            <person name="Senoo K."/>
        </authorList>
    </citation>
    <scope>NUCLEOTIDE SEQUENCE [LARGE SCALE GENOMIC DNA]</scope>
    <source>
        <strain evidence="2 3">JCM 17780</strain>
    </source>
</reference>
<accession>A0ABS5SI49</accession>
<proteinExistence type="predicted"/>
<sequence length="299" mass="33479">MDMGLFNKICEDYYAIGGGSVGVCSMQSDIFSDTCLKERLEILKQFKDRFILHTATMLAGASNLSDNELKTFLETFDCLDISIGGFSKEDYALMYGISAFDVVIDQLFRIEDIVHKNGIAINLALNFRTNNPKNSTGNQLLARLSRTFAIQEIRTDYFSWGGMITQADLPPGALLLKADNTAVRKDCVAPWATLCINADGTVVGCGCVDWAARHIIGDMRHQTIKETWTGPQAQEFRTSFSRQTIPELCRDCSLYTNIERAFGRFGLLNYKPRDGDYHKANFPFKIPQKKRTCRTGAAT</sequence>
<dbReference type="SUPFAM" id="SSF102114">
    <property type="entry name" value="Radical SAM enzymes"/>
    <property type="match status" value="1"/>
</dbReference>
<keyword evidence="3" id="KW-1185">Reference proteome</keyword>
<evidence type="ECO:0000259" key="1">
    <source>
        <dbReference type="Pfam" id="PF13186"/>
    </source>
</evidence>
<dbReference type="EMBL" id="JAHCVK010000005">
    <property type="protein sequence ID" value="MBT0653847.1"/>
    <property type="molecule type" value="Genomic_DNA"/>
</dbReference>
<protein>
    <submittedName>
        <fullName evidence="2">SPASM domain-containing protein</fullName>
    </submittedName>
</protein>
<dbReference type="InterPro" id="IPR058240">
    <property type="entry name" value="rSAM_sf"/>
</dbReference>
<name>A0ABS5SI49_9BACT</name>
<dbReference type="RefSeq" id="WP_214175847.1">
    <property type="nucleotide sequence ID" value="NZ_JAHCVK010000005.1"/>
</dbReference>
<dbReference type="InterPro" id="IPR013785">
    <property type="entry name" value="Aldolase_TIM"/>
</dbReference>
<comment type="caution">
    <text evidence="2">The sequence shown here is derived from an EMBL/GenBank/DDBJ whole genome shotgun (WGS) entry which is preliminary data.</text>
</comment>
<feature type="domain" description="4Fe4S-binding SPASM" evidence="1">
    <location>
        <begin position="187"/>
        <end position="252"/>
    </location>
</feature>
<dbReference type="Pfam" id="PF13186">
    <property type="entry name" value="SPASM"/>
    <property type="match status" value="1"/>
</dbReference>
<evidence type="ECO:0000313" key="2">
    <source>
        <dbReference type="EMBL" id="MBT0653847.1"/>
    </source>
</evidence>
<organism evidence="2 3">
    <name type="scientific">Geomobilimonas luticola</name>
    <dbReference type="NCBI Taxonomy" id="1114878"/>
    <lineage>
        <taxon>Bacteria</taxon>
        <taxon>Pseudomonadati</taxon>
        <taxon>Thermodesulfobacteriota</taxon>
        <taxon>Desulfuromonadia</taxon>
        <taxon>Geobacterales</taxon>
        <taxon>Geobacteraceae</taxon>
        <taxon>Geomobilimonas</taxon>
    </lineage>
</organism>
<gene>
    <name evidence="2" type="ORF">KI810_12325</name>
</gene>
<dbReference type="InterPro" id="IPR023885">
    <property type="entry name" value="4Fe4S-binding_SPASM_dom"/>
</dbReference>
<dbReference type="Proteomes" id="UP000756860">
    <property type="component" value="Unassembled WGS sequence"/>
</dbReference>
<evidence type="ECO:0000313" key="3">
    <source>
        <dbReference type="Proteomes" id="UP000756860"/>
    </source>
</evidence>